<protein>
    <submittedName>
        <fullName evidence="1">Uncharacterized protein</fullName>
    </submittedName>
</protein>
<evidence type="ECO:0000313" key="2">
    <source>
        <dbReference type="Proteomes" id="UP000231791"/>
    </source>
</evidence>
<organism evidence="1 2">
    <name type="scientific">Streptomyces lavendulae subsp. lavendulae</name>
    <dbReference type="NCBI Taxonomy" id="58340"/>
    <lineage>
        <taxon>Bacteria</taxon>
        <taxon>Bacillati</taxon>
        <taxon>Actinomycetota</taxon>
        <taxon>Actinomycetes</taxon>
        <taxon>Kitasatosporales</taxon>
        <taxon>Streptomycetaceae</taxon>
        <taxon>Streptomyces</taxon>
    </lineage>
</organism>
<evidence type="ECO:0000313" key="1">
    <source>
        <dbReference type="EMBL" id="ATZ29181.1"/>
    </source>
</evidence>
<dbReference type="Proteomes" id="UP000231791">
    <property type="component" value="Chromosome"/>
</dbReference>
<proteinExistence type="predicted"/>
<reference evidence="1 2" key="1">
    <citation type="submission" date="2017-11" db="EMBL/GenBank/DDBJ databases">
        <title>Complete genome sequence of Streptomyces lavendulae subsp. lavendulae CCM 3239 (formerly 'Streptomyces aureofaciens CCM 3239'), the producer of the angucycline-type antibiotic auricin.</title>
        <authorList>
            <person name="Busche T."/>
            <person name="Novakova R."/>
            <person name="Al'Dilaimi A."/>
            <person name="Homerova D."/>
            <person name="Feckova L."/>
            <person name="Rezuchova B."/>
            <person name="Mingyar E."/>
            <person name="Csolleiova D."/>
            <person name="Bekeova C."/>
            <person name="Winkler A."/>
            <person name="Sevcikova B."/>
            <person name="Kalinowski J."/>
            <person name="Kormanec J."/>
            <person name="Ruckert C."/>
        </authorList>
    </citation>
    <scope>NUCLEOTIDE SEQUENCE [LARGE SCALE GENOMIC DNA]</scope>
    <source>
        <strain evidence="1 2">CCM 3239</strain>
    </source>
</reference>
<sequence length="1426" mass="154711">MASEEAVAQEVRAYLRRALSLLYDLEDRQESGRPPSRDGEMRDRPDPLLWRRVHARIARQMERDRRAGASTAPDRYTTFGLQTFRQLRADLAAERPVTEDRRRVVEALARLGEPEYVLPSGLRLGLERAARQLWRFTARRAGDGGSGHRRLVDEISERARRDMLLLDHGSADLPPVSLRDVYVRRGTEERLARVLQQQALARSPGQPVQVVLGEAGTGKSSLLWYLAELLDGRRAAAPLQETRTGPPSDEIRAGTALRPVLLRAEQLLVPGEGGRLLESFGPSLTAGCVALLDTADLLLHAGDGRDVLGRIVASCQERGVPLALTCRTRDGTALQDLLGRTPSDVVFHVGDFRSGEELERALATYCLHYLPAATPAARAGAVADLLAAAVRGLPVREVVARPLTLRMLFEVYAPQSPSPEIDAAGLYERYWERRVREDARHGAAGHAVPDSPDLSWPAQSLARLMLHDGTVALPVADAVGRLPGANPEAGDGDPLEQLAQLDRRSVVAGTADGRSNVHFFHQTLFEYAAGRCLVRLAAEKKQSYFGALGRHLAAHPDDHLRAVVAEQALVQGMRAKGRVRDDAEELLTGLLGSEDVDLQVIAVRACALLPDDLYGDIRAVFHRYLREQASPAMVREVLALLPTREHTDPGRVAEDLGVVLKRDSRAGARMEWRVLDVLCRFGRLDGRTADVVWTFLRELCADPARCLRREPEPQDAAPGGCGGAHCLWSWLVNLNSNSASSHGNQAVRLVEALAEHRGEWTAARMRELLALAERHRSRPQVLQCVAVIRRRAGDPEWDALFPVAARIAQRLGTDRALPAEGGEEPEAGAGAWGARTPVEEWRQAQAALDAHWFAAALSAPDRSSPGDVIRALAAEGKSPFDVPNPRLRAVLGRVGTLLRETADGVPGLLEETVALCEGRDTVDGIAVSLLPPLLREPADAPGTRAAAAWCAARLDVVGTRGGRGLRTGSPELRFAVAGLAQLPPARLTEIVPWPAKGGRWKDDRIDDTFLALDGATKLLVPLAAAGHARAVVALERWRTLEGLRHEQLARGRNAWPEFRGARPYHGPRNRDGMAGVIQAAFADHAPQAHRLVMEALRARVPTADVPWLAALAKRTVEQPGPAAAPARALFDRFGPDLAEWCAGLWDGTPCPDPNARTAALRLWGDLVRMGAADRPPLAVQARLASTVRNRRWSTACTVLRHWNGHEVSSVAAVGGEPGWEELDAALGSALASAAVPEASAGEVALLRSLLRCRFAPLGTREEVAAAVDTVAGQVRLSADTAAIHDSGAGFLTERLCEFDPGRAVGVALEVARRTAGSGLADPHHVTRLGWKWQKPLTRLAATADRKDWLRLIGGLADGPQAMLQKALDTAAARRREEDVRADAARELAASPYRDVAMAGLRDAAVRHRRTPLEERLWPAVLRPAGA</sequence>
<dbReference type="RefSeq" id="WP_030227823.1">
    <property type="nucleotide sequence ID" value="NZ_CP024985.1"/>
</dbReference>
<accession>A0A2K8PR14</accession>
<dbReference type="KEGG" id="slx:SLAV_37080"/>
<dbReference type="SUPFAM" id="SSF52540">
    <property type="entry name" value="P-loop containing nucleoside triphosphate hydrolases"/>
    <property type="match status" value="1"/>
</dbReference>
<keyword evidence="2" id="KW-1185">Reference proteome</keyword>
<dbReference type="GeneID" id="49388373"/>
<gene>
    <name evidence="1" type="ORF">SLAV_37080</name>
</gene>
<dbReference type="InterPro" id="IPR027417">
    <property type="entry name" value="P-loop_NTPase"/>
</dbReference>
<name>A0A2K8PR14_STRLA</name>
<dbReference type="OrthoDB" id="4349880at2"/>
<dbReference type="EMBL" id="CP024985">
    <property type="protein sequence ID" value="ATZ29181.1"/>
    <property type="molecule type" value="Genomic_DNA"/>
</dbReference>